<evidence type="ECO:0000313" key="9">
    <source>
        <dbReference type="Proteomes" id="UP000295399"/>
    </source>
</evidence>
<dbReference type="PROSITE" id="PS00444">
    <property type="entry name" value="POLYPRENYL_SYNTHASE_2"/>
    <property type="match status" value="1"/>
</dbReference>
<dbReference type="CDD" id="cd00685">
    <property type="entry name" value="Trans_IPPS_HT"/>
    <property type="match status" value="1"/>
</dbReference>
<evidence type="ECO:0000256" key="1">
    <source>
        <dbReference type="ARBA" id="ARBA00001946"/>
    </source>
</evidence>
<evidence type="ECO:0000256" key="4">
    <source>
        <dbReference type="ARBA" id="ARBA00022723"/>
    </source>
</evidence>
<evidence type="ECO:0000256" key="5">
    <source>
        <dbReference type="ARBA" id="ARBA00022842"/>
    </source>
</evidence>
<dbReference type="PANTHER" id="PTHR43281:SF1">
    <property type="entry name" value="FARNESYL DIPHOSPHATE SYNTHASE"/>
    <property type="match status" value="1"/>
</dbReference>
<evidence type="ECO:0000256" key="7">
    <source>
        <dbReference type="RuleBase" id="RU004466"/>
    </source>
</evidence>
<comment type="caution">
    <text evidence="8">The sequence shown here is derived from an EMBL/GenBank/DDBJ whole genome shotgun (WGS) entry which is preliminary data.</text>
</comment>
<dbReference type="GO" id="GO:0046872">
    <property type="term" value="F:metal ion binding"/>
    <property type="evidence" value="ECO:0007669"/>
    <property type="project" value="UniProtKB-KW"/>
</dbReference>
<dbReference type="OrthoDB" id="9805316at2"/>
<dbReference type="Pfam" id="PF00348">
    <property type="entry name" value="polyprenyl_synt"/>
    <property type="match status" value="1"/>
</dbReference>
<reference evidence="8 9" key="1">
    <citation type="submission" date="2019-03" db="EMBL/GenBank/DDBJ databases">
        <title>Genomic Encyclopedia of Type Strains, Phase IV (KMG-IV): sequencing the most valuable type-strain genomes for metagenomic binning, comparative biology and taxonomic classification.</title>
        <authorList>
            <person name="Goeker M."/>
        </authorList>
    </citation>
    <scope>NUCLEOTIDE SEQUENCE [LARGE SCALE GENOMIC DNA]</scope>
    <source>
        <strain evidence="8 9">DSM 2132</strain>
    </source>
</reference>
<evidence type="ECO:0000256" key="3">
    <source>
        <dbReference type="ARBA" id="ARBA00022679"/>
    </source>
</evidence>
<keyword evidence="9" id="KW-1185">Reference proteome</keyword>
<dbReference type="InParanoid" id="A0A4R2PIW5"/>
<dbReference type="InterPro" id="IPR033749">
    <property type="entry name" value="Polyprenyl_synt_CS"/>
</dbReference>
<proteinExistence type="inferred from homology"/>
<keyword evidence="6" id="KW-0414">Isoprene biosynthesis</keyword>
<dbReference type="Gene3D" id="1.10.600.10">
    <property type="entry name" value="Farnesyl Diphosphate Synthase"/>
    <property type="match status" value="1"/>
</dbReference>
<protein>
    <submittedName>
        <fullName evidence="8">Farnesyl-diphosphate synthase</fullName>
    </submittedName>
</protein>
<accession>A0A4R2PIW5</accession>
<keyword evidence="3 7" id="KW-0808">Transferase</keyword>
<organism evidence="8 9">
    <name type="scientific">Rhodothalassium salexigens DSM 2132</name>
    <dbReference type="NCBI Taxonomy" id="1188247"/>
    <lineage>
        <taxon>Bacteria</taxon>
        <taxon>Pseudomonadati</taxon>
        <taxon>Pseudomonadota</taxon>
        <taxon>Alphaproteobacteria</taxon>
        <taxon>Rhodothalassiales</taxon>
        <taxon>Rhodothalassiaceae</taxon>
        <taxon>Rhodothalassium</taxon>
    </lineage>
</organism>
<dbReference type="AlphaFoldDB" id="A0A4R2PIW5"/>
<dbReference type="Proteomes" id="UP000295399">
    <property type="component" value="Unassembled WGS sequence"/>
</dbReference>
<evidence type="ECO:0000313" key="8">
    <source>
        <dbReference type="EMBL" id="TCP35257.1"/>
    </source>
</evidence>
<dbReference type="RefSeq" id="WP_132708161.1">
    <property type="nucleotide sequence ID" value="NZ_JACIGF010000004.1"/>
</dbReference>
<comment type="similarity">
    <text evidence="2 7">Belongs to the FPP/GGPP synthase family.</text>
</comment>
<dbReference type="GO" id="GO:0016114">
    <property type="term" value="P:terpenoid biosynthetic process"/>
    <property type="evidence" value="ECO:0007669"/>
    <property type="project" value="UniProtKB-ARBA"/>
</dbReference>
<dbReference type="FunFam" id="1.10.600.10:FF:000001">
    <property type="entry name" value="Geranylgeranyl diphosphate synthase"/>
    <property type="match status" value="1"/>
</dbReference>
<name>A0A4R2PIW5_RHOSA</name>
<dbReference type="SUPFAM" id="SSF48576">
    <property type="entry name" value="Terpenoid synthases"/>
    <property type="match status" value="1"/>
</dbReference>
<dbReference type="SFLD" id="SFLDS00005">
    <property type="entry name" value="Isoprenoid_Synthase_Type_I"/>
    <property type="match status" value="1"/>
</dbReference>
<evidence type="ECO:0000256" key="6">
    <source>
        <dbReference type="ARBA" id="ARBA00023229"/>
    </source>
</evidence>
<dbReference type="PROSITE" id="PS00723">
    <property type="entry name" value="POLYPRENYL_SYNTHASE_1"/>
    <property type="match status" value="1"/>
</dbReference>
<dbReference type="PANTHER" id="PTHR43281">
    <property type="entry name" value="FARNESYL DIPHOSPHATE SYNTHASE"/>
    <property type="match status" value="1"/>
</dbReference>
<evidence type="ECO:0000256" key="2">
    <source>
        <dbReference type="ARBA" id="ARBA00006706"/>
    </source>
</evidence>
<keyword evidence="5" id="KW-0460">Magnesium</keyword>
<dbReference type="GO" id="GO:0004659">
    <property type="term" value="F:prenyltransferase activity"/>
    <property type="evidence" value="ECO:0007669"/>
    <property type="project" value="InterPro"/>
</dbReference>
<dbReference type="InterPro" id="IPR008949">
    <property type="entry name" value="Isoprenoid_synthase_dom_sf"/>
</dbReference>
<dbReference type="InterPro" id="IPR000092">
    <property type="entry name" value="Polyprenyl_synt"/>
</dbReference>
<sequence>MDPSTRIERTLAQALDRGEGPGSPPLLAAAMRHAVMPGGARIRPKLTLAVAAACGEPLSPAVDGAAAGIELLHCASLIHDDLPCFDNADMRRGKPSVHKKFGERLAVLAGDALIVMAFDAVAHGVAAAETPERAGPLMAVLAQSVGAPMGIAAGQAWECEPRAELSAYQQAKTGSLFAGATVAGAAAAGQANHEAWRGFGERLGEAYQVADDIRDVAGNAEDEGKPVGQDGALGRPNAAMTLGLRGAVQRLTRLVDGATAEIPACPGRTALVASVEQQAQAFLPKAIWALAD</sequence>
<dbReference type="EMBL" id="SLXO01000004">
    <property type="protein sequence ID" value="TCP35257.1"/>
    <property type="molecule type" value="Genomic_DNA"/>
</dbReference>
<gene>
    <name evidence="8" type="ORF">EV659_104107</name>
</gene>
<keyword evidence="4" id="KW-0479">Metal-binding</keyword>
<comment type="cofactor">
    <cofactor evidence="1">
        <name>Mg(2+)</name>
        <dbReference type="ChEBI" id="CHEBI:18420"/>
    </cofactor>
</comment>